<dbReference type="AlphaFoldDB" id="A0A5C8HQD5"/>
<dbReference type="OrthoDB" id="9815852at2"/>
<feature type="transmembrane region" description="Helical" evidence="1">
    <location>
        <begin position="233"/>
        <end position="256"/>
    </location>
</feature>
<evidence type="ECO:0000313" key="2">
    <source>
        <dbReference type="EMBL" id="TXK06214.1"/>
    </source>
</evidence>
<keyword evidence="3" id="KW-1185">Reference proteome</keyword>
<keyword evidence="1" id="KW-0472">Membrane</keyword>
<sequence>MNVISAYLDTMFTAYPASPRLREAKAELHGMMEDAYNGYIESGLSENEAVGRVITEFGNLDELAPVLGITTEIAPVASETADAAAHPHVSPITQQEATLYAAERQRTEPQLAQGVALLVASPATLVMLSSLGTAPRAPFTTNTGSLIGLIVLLVMALAGILLIVKRSQQLAPFSNITSGAFRRSPGVELWARSLAEAEAPQRSRRLQIAIALFVLAALPPIVFSLAFTDQSNVFSGVGVALTLVMVAAGLLIFLPSNWAAATLEALTKSGTTEEDDGTGIIGVIAAIYWPLLTTIFLAWGLIGDAWDQAWIIWPIGGVLFGAIAGGIGAFAAYRKSRD</sequence>
<evidence type="ECO:0000256" key="1">
    <source>
        <dbReference type="SAM" id="Phobius"/>
    </source>
</evidence>
<protein>
    <submittedName>
        <fullName evidence="2">Uncharacterized protein</fullName>
    </submittedName>
</protein>
<feature type="transmembrane region" description="Helical" evidence="1">
    <location>
        <begin position="114"/>
        <end position="134"/>
    </location>
</feature>
<feature type="transmembrane region" description="Helical" evidence="1">
    <location>
        <begin position="208"/>
        <end position="227"/>
    </location>
</feature>
<comment type="caution">
    <text evidence="2">The sequence shown here is derived from an EMBL/GenBank/DDBJ whole genome shotgun (WGS) entry which is preliminary data.</text>
</comment>
<organism evidence="2 3">
    <name type="scientific">Microbacterium mitrae</name>
    <dbReference type="NCBI Taxonomy" id="664640"/>
    <lineage>
        <taxon>Bacteria</taxon>
        <taxon>Bacillati</taxon>
        <taxon>Actinomycetota</taxon>
        <taxon>Actinomycetes</taxon>
        <taxon>Micrococcales</taxon>
        <taxon>Microbacteriaceae</taxon>
        <taxon>Microbacterium</taxon>
    </lineage>
</organism>
<dbReference type="InterPro" id="IPR047928">
    <property type="entry name" value="Perm_prefix_1"/>
</dbReference>
<reference evidence="2 3" key="1">
    <citation type="submission" date="2019-08" db="EMBL/GenBank/DDBJ databases">
        <authorList>
            <person name="Dong K."/>
        </authorList>
    </citation>
    <scope>NUCLEOTIDE SEQUENCE [LARGE SCALE GENOMIC DNA]</scope>
    <source>
        <strain evidence="2 3">M4-8</strain>
    </source>
</reference>
<accession>A0A5C8HQD5</accession>
<dbReference type="NCBIfam" id="NF038403">
    <property type="entry name" value="perm_prefix_1"/>
    <property type="match status" value="1"/>
</dbReference>
<evidence type="ECO:0000313" key="3">
    <source>
        <dbReference type="Proteomes" id="UP000321196"/>
    </source>
</evidence>
<feature type="transmembrane region" description="Helical" evidence="1">
    <location>
        <begin position="277"/>
        <end position="299"/>
    </location>
</feature>
<gene>
    <name evidence="2" type="ORF">FVP60_04440</name>
</gene>
<keyword evidence="1" id="KW-1133">Transmembrane helix</keyword>
<dbReference type="Proteomes" id="UP000321196">
    <property type="component" value="Unassembled WGS sequence"/>
</dbReference>
<name>A0A5C8HQD5_9MICO</name>
<proteinExistence type="predicted"/>
<keyword evidence="1" id="KW-0812">Transmembrane</keyword>
<dbReference type="EMBL" id="VRSW01000001">
    <property type="protein sequence ID" value="TXK06214.1"/>
    <property type="molecule type" value="Genomic_DNA"/>
</dbReference>
<feature type="transmembrane region" description="Helical" evidence="1">
    <location>
        <begin position="311"/>
        <end position="333"/>
    </location>
</feature>
<feature type="transmembrane region" description="Helical" evidence="1">
    <location>
        <begin position="146"/>
        <end position="164"/>
    </location>
</feature>
<dbReference type="RefSeq" id="WP_147825023.1">
    <property type="nucleotide sequence ID" value="NZ_BAAARG010000001.1"/>
</dbReference>